<proteinExistence type="predicted"/>
<evidence type="ECO:0000313" key="2">
    <source>
        <dbReference type="Proteomes" id="UP000298493"/>
    </source>
</evidence>
<reference evidence="1 2" key="1">
    <citation type="submission" date="2019-04" db="EMBL/GenBank/DDBJ databases">
        <title>High contiguity whole genome sequence and gene annotation resource for two Venturia nashicola isolates.</title>
        <authorList>
            <person name="Prokchorchik M."/>
            <person name="Won K."/>
            <person name="Lee Y."/>
            <person name="Choi E.D."/>
            <person name="Segonzac C."/>
            <person name="Sohn K.H."/>
        </authorList>
    </citation>
    <scope>NUCLEOTIDE SEQUENCE [LARGE SCALE GENOMIC DNA]</scope>
    <source>
        <strain evidence="1 2">PRI2</strain>
    </source>
</reference>
<sequence>MDDTSSWVLFELSIFVCRLVVNAEVLLSAWCILGVERPNLSFEGSFQVESTLARPQITTYASEGPKSSWSPLTTSPLSLKALYPFPHSRTSNPSRSQKYSRGLNLHLIIL</sequence>
<comment type="caution">
    <text evidence="1">The sequence shown here is derived from an EMBL/GenBank/DDBJ whole genome shotgun (WGS) entry which is preliminary data.</text>
</comment>
<name>A0A4Z1PJE2_9PEZI</name>
<organism evidence="1 2">
    <name type="scientific">Venturia nashicola</name>
    <dbReference type="NCBI Taxonomy" id="86259"/>
    <lineage>
        <taxon>Eukaryota</taxon>
        <taxon>Fungi</taxon>
        <taxon>Dikarya</taxon>
        <taxon>Ascomycota</taxon>
        <taxon>Pezizomycotina</taxon>
        <taxon>Dothideomycetes</taxon>
        <taxon>Pleosporomycetidae</taxon>
        <taxon>Venturiales</taxon>
        <taxon>Venturiaceae</taxon>
        <taxon>Venturia</taxon>
    </lineage>
</organism>
<gene>
    <name evidence="1" type="ORF">E6O75_ATG03744</name>
</gene>
<keyword evidence="2" id="KW-1185">Reference proteome</keyword>
<dbReference type="Proteomes" id="UP000298493">
    <property type="component" value="Unassembled WGS sequence"/>
</dbReference>
<accession>A0A4Z1PJE2</accession>
<evidence type="ECO:0000313" key="1">
    <source>
        <dbReference type="EMBL" id="TID25881.1"/>
    </source>
</evidence>
<protein>
    <submittedName>
        <fullName evidence="1">Uncharacterized protein</fullName>
    </submittedName>
</protein>
<dbReference type="AlphaFoldDB" id="A0A4Z1PJE2"/>
<dbReference type="EMBL" id="SNSC02000003">
    <property type="protein sequence ID" value="TID25881.1"/>
    <property type="molecule type" value="Genomic_DNA"/>
</dbReference>